<keyword evidence="2" id="KW-1133">Transmembrane helix</keyword>
<feature type="transmembrane region" description="Helical" evidence="2">
    <location>
        <begin position="73"/>
        <end position="92"/>
    </location>
</feature>
<accession>A0ABY4IFZ3</accession>
<organism evidence="3 4">
    <name type="scientific">Microbacterium sufflavum</name>
    <dbReference type="NCBI Taxonomy" id="2851649"/>
    <lineage>
        <taxon>Bacteria</taxon>
        <taxon>Bacillati</taxon>
        <taxon>Actinomycetota</taxon>
        <taxon>Actinomycetes</taxon>
        <taxon>Micrococcales</taxon>
        <taxon>Microbacteriaceae</taxon>
        <taxon>Microbacterium</taxon>
    </lineage>
</organism>
<feature type="transmembrane region" description="Helical" evidence="2">
    <location>
        <begin position="209"/>
        <end position="227"/>
    </location>
</feature>
<feature type="transmembrane region" description="Helical" evidence="2">
    <location>
        <begin position="185"/>
        <end position="203"/>
    </location>
</feature>
<feature type="transmembrane region" description="Helical" evidence="2">
    <location>
        <begin position="104"/>
        <end position="125"/>
    </location>
</feature>
<evidence type="ECO:0000256" key="1">
    <source>
        <dbReference type="SAM" id="MobiDB-lite"/>
    </source>
</evidence>
<dbReference type="Proteomes" id="UP000831467">
    <property type="component" value="Chromosome"/>
</dbReference>
<feature type="region of interest" description="Disordered" evidence="1">
    <location>
        <begin position="233"/>
        <end position="253"/>
    </location>
</feature>
<name>A0ABY4IFZ3_9MICO</name>
<feature type="transmembrane region" description="Helical" evidence="2">
    <location>
        <begin position="159"/>
        <end position="178"/>
    </location>
</feature>
<feature type="compositionally biased region" description="Low complexity" evidence="1">
    <location>
        <begin position="235"/>
        <end position="247"/>
    </location>
</feature>
<feature type="transmembrane region" description="Helical" evidence="2">
    <location>
        <begin position="21"/>
        <end position="40"/>
    </location>
</feature>
<dbReference type="EMBL" id="CP078076">
    <property type="protein sequence ID" value="UPL10881.1"/>
    <property type="molecule type" value="Genomic_DNA"/>
</dbReference>
<proteinExistence type="predicted"/>
<keyword evidence="4" id="KW-1185">Reference proteome</keyword>
<reference evidence="3 4" key="1">
    <citation type="submission" date="2021-06" db="EMBL/GenBank/DDBJ databases">
        <title>Genome-based taxonomic framework of Microbacterium strains isolated from marine environment, the description of four new species and reclassification of four preexisting species.</title>
        <authorList>
            <person name="Lee S.D."/>
            <person name="Kim S.-M."/>
            <person name="Byeon Y.-S."/>
            <person name="Yang H.L."/>
            <person name="Kim I.S."/>
        </authorList>
    </citation>
    <scope>NUCLEOTIDE SEQUENCE [LARGE SCALE GENOMIC DNA]</scope>
    <source>
        <strain evidence="3 4">SSW1-51</strain>
    </source>
</reference>
<protein>
    <recommendedName>
        <fullName evidence="5">DUF4386 family protein</fullName>
    </recommendedName>
</protein>
<gene>
    <name evidence="3" type="ORF">KV394_07080</name>
</gene>
<keyword evidence="2" id="KW-0812">Transmembrane</keyword>
<evidence type="ECO:0000256" key="2">
    <source>
        <dbReference type="SAM" id="Phobius"/>
    </source>
</evidence>
<evidence type="ECO:0000313" key="4">
    <source>
        <dbReference type="Proteomes" id="UP000831467"/>
    </source>
</evidence>
<dbReference type="RefSeq" id="WP_247982675.1">
    <property type="nucleotide sequence ID" value="NZ_CP078076.1"/>
</dbReference>
<evidence type="ECO:0008006" key="5">
    <source>
        <dbReference type="Google" id="ProtNLM"/>
    </source>
</evidence>
<sequence length="253" mass="26057">MTDTATRPRGHRPPTRRGGRLWLLWGVAAGLLGVTATVVFDVRPWSEADYARGGILSAAAEDMAGLDPVGNKIGFLLGFAAVACLLVLQGSWRVRVERGSTSVAARVFSAGLVTSAAGLTFGYAWKGTLGLYGHGGPEFGSFGDEGLLVFYALTDFGAFIPWFGVLVSLAALAAMAWFERSASRILGTLLGALVLLIAAGYILTGVPGLAGPVGGLGLAFASLWMLLGRRGVSSGDTATDRAAATGTPLPGRS</sequence>
<keyword evidence="2" id="KW-0472">Membrane</keyword>
<evidence type="ECO:0000313" key="3">
    <source>
        <dbReference type="EMBL" id="UPL10881.1"/>
    </source>
</evidence>